<protein>
    <submittedName>
        <fullName evidence="1">Uncharacterized protein</fullName>
    </submittedName>
</protein>
<dbReference type="EMBL" id="CALSDN010000019">
    <property type="protein sequence ID" value="CAH6723756.1"/>
    <property type="molecule type" value="Genomic_DNA"/>
</dbReference>
<evidence type="ECO:0000313" key="2">
    <source>
        <dbReference type="Proteomes" id="UP001152531"/>
    </source>
</evidence>
<keyword evidence="2" id="KW-1185">Reference proteome</keyword>
<gene>
    <name evidence="1" type="ORF">CLIB1444_19S01200</name>
</gene>
<accession>A0ACA9YF94</accession>
<comment type="caution">
    <text evidence="1">The sequence shown here is derived from an EMBL/GenBank/DDBJ whole genome shotgun (WGS) entry which is preliminary data.</text>
</comment>
<sequence>MPNQGYQQYPYANVNLSNFEFNYKNTNDYQYQQVQQVQQQPQPQVQHHQQQQHQGHQGHQQQQHHQQHQHQTQNQGHQSNQNQNQNQNQNHNQNQYDYQYTSSVNSSSSSTHSPTVQAGMFNHEVKVPGSNLKVNQQEILMLKQLLSTGEKYKWKQITKDINNYAADRNGKVIKNISPTFVIKQYQTLLGLPNNQMYFGMLGSSLPYVVHGWENVNEVD</sequence>
<evidence type="ECO:0000313" key="1">
    <source>
        <dbReference type="EMBL" id="CAH6723756.1"/>
    </source>
</evidence>
<reference evidence="1" key="1">
    <citation type="submission" date="2022-06" db="EMBL/GenBank/DDBJ databases">
        <authorList>
            <person name="Legras J.-L."/>
            <person name="Devillers H."/>
            <person name="Grondin C."/>
        </authorList>
    </citation>
    <scope>NUCLEOTIDE SEQUENCE</scope>
    <source>
        <strain evidence="1">CLIB 1444</strain>
    </source>
</reference>
<proteinExistence type="predicted"/>
<dbReference type="Proteomes" id="UP001152531">
    <property type="component" value="Unassembled WGS sequence"/>
</dbReference>
<name>A0ACA9YF94_9ASCO</name>
<organism evidence="1 2">
    <name type="scientific">[Candida] jaroonii</name>
    <dbReference type="NCBI Taxonomy" id="467808"/>
    <lineage>
        <taxon>Eukaryota</taxon>
        <taxon>Fungi</taxon>
        <taxon>Dikarya</taxon>
        <taxon>Ascomycota</taxon>
        <taxon>Saccharomycotina</taxon>
        <taxon>Pichiomycetes</taxon>
        <taxon>Debaryomycetaceae</taxon>
        <taxon>Yamadazyma</taxon>
    </lineage>
</organism>